<comment type="caution">
    <text evidence="2">The sequence shown here is derived from an EMBL/GenBank/DDBJ whole genome shotgun (WGS) entry which is preliminary data.</text>
</comment>
<name>A0AAP2DH18_9BACT</name>
<dbReference type="Proteomes" id="UP001319200">
    <property type="component" value="Unassembled WGS sequence"/>
</dbReference>
<evidence type="ECO:0000313" key="3">
    <source>
        <dbReference type="Proteomes" id="UP001319200"/>
    </source>
</evidence>
<dbReference type="PANTHER" id="PTHR43798:SF33">
    <property type="entry name" value="HYDROLASE, PUTATIVE (AFU_ORTHOLOGUE AFUA_2G14860)-RELATED"/>
    <property type="match status" value="1"/>
</dbReference>
<dbReference type="Pfam" id="PF00561">
    <property type="entry name" value="Abhydrolase_1"/>
    <property type="match status" value="1"/>
</dbReference>
<dbReference type="GO" id="GO:0016787">
    <property type="term" value="F:hydrolase activity"/>
    <property type="evidence" value="ECO:0007669"/>
    <property type="project" value="UniProtKB-KW"/>
</dbReference>
<dbReference type="Gene3D" id="3.40.50.1820">
    <property type="entry name" value="alpha/beta hydrolase"/>
    <property type="match status" value="1"/>
</dbReference>
<proteinExistence type="predicted"/>
<keyword evidence="3" id="KW-1185">Reference proteome</keyword>
<dbReference type="InterPro" id="IPR000073">
    <property type="entry name" value="AB_hydrolase_1"/>
</dbReference>
<accession>A0AAP2DH18</accession>
<dbReference type="InterPro" id="IPR029058">
    <property type="entry name" value="AB_hydrolase_fold"/>
</dbReference>
<dbReference type="SUPFAM" id="SSF53474">
    <property type="entry name" value="alpha/beta-Hydrolases"/>
    <property type="match status" value="1"/>
</dbReference>
<dbReference type="InterPro" id="IPR050266">
    <property type="entry name" value="AB_hydrolase_sf"/>
</dbReference>
<feature type="domain" description="AB hydrolase-1" evidence="1">
    <location>
        <begin position="34"/>
        <end position="138"/>
    </location>
</feature>
<evidence type="ECO:0000313" key="2">
    <source>
        <dbReference type="EMBL" id="MBT1696170.1"/>
    </source>
</evidence>
<keyword evidence="2" id="KW-0378">Hydrolase</keyword>
<dbReference type="PANTHER" id="PTHR43798">
    <property type="entry name" value="MONOACYLGLYCEROL LIPASE"/>
    <property type="match status" value="1"/>
</dbReference>
<sequence length="271" mass="31014">MMDKVSPRIKQIDLHLKDRVFYVEYFIRPGNKDTILFVHGLGGAKENFWESCKSSALADYTLICFDNPGSGNSTYYDDLSLNVDDLATITAQFVDKLNLRDFILVGTSMGGLITMLYLRLGGEQKVKAYINIEGNFMPEDCMFSSKVVVHDYDNFSKNIFPAVVREMKKRKNAGYHIIANNLEINTHIRSYYDYSFQTVQYSASGELLTQYLAMRIPRLFIYGDENTSLSYIPVLVEKGMKTEMISGSNHFIFYDNPKELYEKIATFAEGL</sequence>
<gene>
    <name evidence="2" type="ORF">KK083_04745</name>
</gene>
<organism evidence="2 3">
    <name type="scientific">Chryseosolibacter histidini</name>
    <dbReference type="NCBI Taxonomy" id="2782349"/>
    <lineage>
        <taxon>Bacteria</taxon>
        <taxon>Pseudomonadati</taxon>
        <taxon>Bacteroidota</taxon>
        <taxon>Cytophagia</taxon>
        <taxon>Cytophagales</taxon>
        <taxon>Chryseotaleaceae</taxon>
        <taxon>Chryseosolibacter</taxon>
    </lineage>
</organism>
<dbReference type="GO" id="GO:0016020">
    <property type="term" value="C:membrane"/>
    <property type="evidence" value="ECO:0007669"/>
    <property type="project" value="TreeGrafter"/>
</dbReference>
<reference evidence="2 3" key="1">
    <citation type="submission" date="2021-05" db="EMBL/GenBank/DDBJ databases">
        <title>A Polyphasic approach of four new species of the genus Ohtaekwangia: Ohtaekwangia histidinii sp. nov., Ohtaekwangia cretensis sp. nov., Ohtaekwangia indiensis sp. nov., Ohtaekwangia reichenbachii sp. nov. from diverse environment.</title>
        <authorList>
            <person name="Octaviana S."/>
        </authorList>
    </citation>
    <scope>NUCLEOTIDE SEQUENCE [LARGE SCALE GENOMIC DNA]</scope>
    <source>
        <strain evidence="2 3">PWU4</strain>
    </source>
</reference>
<evidence type="ECO:0000259" key="1">
    <source>
        <dbReference type="Pfam" id="PF00561"/>
    </source>
</evidence>
<dbReference type="AlphaFoldDB" id="A0AAP2DH18"/>
<dbReference type="EMBL" id="JAHESF010000003">
    <property type="protein sequence ID" value="MBT1696170.1"/>
    <property type="molecule type" value="Genomic_DNA"/>
</dbReference>
<protein>
    <submittedName>
        <fullName evidence="2">Alpha/beta hydrolase</fullName>
    </submittedName>
</protein>